<evidence type="ECO:0000313" key="2">
    <source>
        <dbReference type="EMBL" id="BCM83598.1"/>
    </source>
</evidence>
<accession>A0A8H9C676</accession>
<sequence length="119" mass="13318">MDEAAFELLMDTGDREWVDSLCPRDLWHYYDMLLRKRTSRLREQLHVLVTAAAVTVDKGKAFEAMDEALAKAERPRGSRAGRAGSGAEPPAEKPKPLDTSEQAHVAALLAETDGLWRKR</sequence>
<dbReference type="KEGG" id="mind:mvi_20590"/>
<name>A0A8H9C676_9HYPH</name>
<organism evidence="2 3">
    <name type="scientific">Methylobacterium indicum</name>
    <dbReference type="NCBI Taxonomy" id="1775910"/>
    <lineage>
        <taxon>Bacteria</taxon>
        <taxon>Pseudomonadati</taxon>
        <taxon>Pseudomonadota</taxon>
        <taxon>Alphaproteobacteria</taxon>
        <taxon>Hyphomicrobiales</taxon>
        <taxon>Methylobacteriaceae</taxon>
        <taxon>Methylobacterium</taxon>
    </lineage>
</organism>
<gene>
    <name evidence="2" type="ORF">mvi_20590</name>
</gene>
<reference evidence="2" key="1">
    <citation type="submission" date="2020-11" db="EMBL/GenBank/DDBJ databases">
        <title>Complete genome sequence of a novel pathogenic Methylobacterium strain isolated from rice in Vietnam.</title>
        <authorList>
            <person name="Lai K."/>
            <person name="Okazaki S."/>
            <person name="Higashi K."/>
            <person name="Mori H."/>
            <person name="Toyoda A."/>
            <person name="Kurokawa K."/>
        </authorList>
    </citation>
    <scope>NUCLEOTIDE SEQUENCE</scope>
    <source>
        <strain evidence="2">VL1</strain>
    </source>
</reference>
<dbReference type="Proteomes" id="UP000663508">
    <property type="component" value="Chromosome"/>
</dbReference>
<dbReference type="RefSeq" id="WP_207182614.1">
    <property type="nucleotide sequence ID" value="NZ_AP024145.1"/>
</dbReference>
<proteinExistence type="predicted"/>
<evidence type="ECO:0000313" key="3">
    <source>
        <dbReference type="Proteomes" id="UP000663508"/>
    </source>
</evidence>
<dbReference type="EMBL" id="AP024145">
    <property type="protein sequence ID" value="BCM83598.1"/>
    <property type="molecule type" value="Genomic_DNA"/>
</dbReference>
<feature type="compositionally biased region" description="Low complexity" evidence="1">
    <location>
        <begin position="78"/>
        <end position="89"/>
    </location>
</feature>
<feature type="region of interest" description="Disordered" evidence="1">
    <location>
        <begin position="68"/>
        <end position="104"/>
    </location>
</feature>
<dbReference type="AlphaFoldDB" id="A0A8H9C676"/>
<protein>
    <submittedName>
        <fullName evidence="2">Uncharacterized protein</fullName>
    </submittedName>
</protein>
<evidence type="ECO:0000256" key="1">
    <source>
        <dbReference type="SAM" id="MobiDB-lite"/>
    </source>
</evidence>